<protein>
    <submittedName>
        <fullName evidence="6">Metallo-dependent hydrolase</fullName>
    </submittedName>
</protein>
<comment type="cofactor">
    <cofactor evidence="1">
        <name>Zn(2+)</name>
        <dbReference type="ChEBI" id="CHEBI:29105"/>
    </cofactor>
</comment>
<dbReference type="Gene3D" id="2.30.40.10">
    <property type="entry name" value="Urease, subunit C, domain 1"/>
    <property type="match status" value="1"/>
</dbReference>
<evidence type="ECO:0000256" key="3">
    <source>
        <dbReference type="ARBA" id="ARBA00022801"/>
    </source>
</evidence>
<dbReference type="InterPro" id="IPR032466">
    <property type="entry name" value="Metal_Hydrolase"/>
</dbReference>
<dbReference type="InterPro" id="IPR006680">
    <property type="entry name" value="Amidohydro-rel"/>
</dbReference>
<evidence type="ECO:0000256" key="2">
    <source>
        <dbReference type="ARBA" id="ARBA00022723"/>
    </source>
</evidence>
<dbReference type="GO" id="GO:0005829">
    <property type="term" value="C:cytosol"/>
    <property type="evidence" value="ECO:0007669"/>
    <property type="project" value="TreeGrafter"/>
</dbReference>
<dbReference type="Gene3D" id="3.20.20.140">
    <property type="entry name" value="Metal-dependent hydrolases"/>
    <property type="match status" value="1"/>
</dbReference>
<dbReference type="InterPro" id="IPR011059">
    <property type="entry name" value="Metal-dep_hydrolase_composite"/>
</dbReference>
<keyword evidence="3 6" id="KW-0378">Hydrolase</keyword>
<reference evidence="6 7" key="1">
    <citation type="journal article" date="2018" name="Sci. Rep.">
        <title>Comparative genomics provides insights into the lifestyle and reveals functional heterogeneity of dark septate endophytic fungi.</title>
        <authorList>
            <person name="Knapp D.G."/>
            <person name="Nemeth J.B."/>
            <person name="Barry K."/>
            <person name="Hainaut M."/>
            <person name="Henrissat B."/>
            <person name="Johnson J."/>
            <person name="Kuo A."/>
            <person name="Lim J.H.P."/>
            <person name="Lipzen A."/>
            <person name="Nolan M."/>
            <person name="Ohm R.A."/>
            <person name="Tamas L."/>
            <person name="Grigoriev I.V."/>
            <person name="Spatafora J.W."/>
            <person name="Nagy L.G."/>
            <person name="Kovacs G.M."/>
        </authorList>
    </citation>
    <scope>NUCLEOTIDE SEQUENCE [LARGE SCALE GENOMIC DNA]</scope>
    <source>
        <strain evidence="6 7">DSE2036</strain>
    </source>
</reference>
<dbReference type="PANTHER" id="PTHR11271">
    <property type="entry name" value="GUANINE DEAMINASE"/>
    <property type="match status" value="1"/>
</dbReference>
<accession>A0A2V1DAE1</accession>
<evidence type="ECO:0000313" key="7">
    <source>
        <dbReference type="Proteomes" id="UP000244855"/>
    </source>
</evidence>
<keyword evidence="7" id="KW-1185">Reference proteome</keyword>
<name>A0A2V1DAE1_9PLEO</name>
<dbReference type="EMBL" id="KZ805508">
    <property type="protein sequence ID" value="PVH95096.1"/>
    <property type="molecule type" value="Genomic_DNA"/>
</dbReference>
<dbReference type="PANTHER" id="PTHR11271:SF37">
    <property type="entry name" value="FAMILY PROTEIN, PUTATIVE (AFU_ORTHOLOGUE AFUA_4G00460)-RELATED"/>
    <property type="match status" value="1"/>
</dbReference>
<dbReference type="AlphaFoldDB" id="A0A2V1DAE1"/>
<dbReference type="SUPFAM" id="SSF51338">
    <property type="entry name" value="Composite domain of metallo-dependent hydrolases"/>
    <property type="match status" value="2"/>
</dbReference>
<evidence type="ECO:0000256" key="4">
    <source>
        <dbReference type="ARBA" id="ARBA00022833"/>
    </source>
</evidence>
<dbReference type="OrthoDB" id="194468at2759"/>
<evidence type="ECO:0000259" key="5">
    <source>
        <dbReference type="Pfam" id="PF01979"/>
    </source>
</evidence>
<dbReference type="Proteomes" id="UP000244855">
    <property type="component" value="Unassembled WGS sequence"/>
</dbReference>
<dbReference type="GO" id="GO:0019239">
    <property type="term" value="F:deaminase activity"/>
    <property type="evidence" value="ECO:0007669"/>
    <property type="project" value="TreeGrafter"/>
</dbReference>
<proteinExistence type="predicted"/>
<feature type="domain" description="Amidohydrolase-related" evidence="5">
    <location>
        <begin position="85"/>
        <end position="443"/>
    </location>
</feature>
<sequence>SQIGSFLISFILGHPPHTHHSSFLMPSKVLKNGTVITFDDATKSVRVLPRASILVVNDRITAITENADDLSVPSDAEIINVEGKIVSPGFVNTHVHMWQSVFRTLAPDIVFAQYFDWLSQMSSTATKPFTPEIMYVSCLEGYLEGLNAGVTSYVDHAHNNWNREVVKPGYEAAVDSGARVWWCYDVTTNNEKFPEMEQWKVLGSIAEEPAPSRVQLGLSLDGLAGEFLTNTEIHLNNLRNATKKMNLTAITMHHMAGPWPQLNTSPSLITSQNIHTTNIPIIFSHAPFLTAGDISALNRHNLFVSITPESECHYGHGQTTGHLISPQASLGVDTVFTFSGDMLSQARLWLQTVRNTNYRKTLDAGLLPNKTPMKVEQAFLLATRQGGLALRRPDIGVLQVGAKADIVVFDGSAPNMLGWSDPVAAVILHANPGDIQHVLVDGQFRKRDFKLIGEGVKWVWDDVKAQFIEAARKIQPLVKTPAPLPERLWGIGEMGDVDIASTVL</sequence>
<dbReference type="GO" id="GO:0046872">
    <property type="term" value="F:metal ion binding"/>
    <property type="evidence" value="ECO:0007669"/>
    <property type="project" value="UniProtKB-KW"/>
</dbReference>
<dbReference type="SUPFAM" id="SSF51556">
    <property type="entry name" value="Metallo-dependent hydrolases"/>
    <property type="match status" value="1"/>
</dbReference>
<evidence type="ECO:0000313" key="6">
    <source>
        <dbReference type="EMBL" id="PVH95096.1"/>
    </source>
</evidence>
<dbReference type="InterPro" id="IPR051607">
    <property type="entry name" value="Metallo-dep_hydrolases"/>
</dbReference>
<dbReference type="Pfam" id="PF01979">
    <property type="entry name" value="Amidohydro_1"/>
    <property type="match status" value="1"/>
</dbReference>
<organism evidence="6 7">
    <name type="scientific">Periconia macrospinosa</name>
    <dbReference type="NCBI Taxonomy" id="97972"/>
    <lineage>
        <taxon>Eukaryota</taxon>
        <taxon>Fungi</taxon>
        <taxon>Dikarya</taxon>
        <taxon>Ascomycota</taxon>
        <taxon>Pezizomycotina</taxon>
        <taxon>Dothideomycetes</taxon>
        <taxon>Pleosporomycetidae</taxon>
        <taxon>Pleosporales</taxon>
        <taxon>Massarineae</taxon>
        <taxon>Periconiaceae</taxon>
        <taxon>Periconia</taxon>
    </lineage>
</organism>
<feature type="non-terminal residue" evidence="6">
    <location>
        <position position="1"/>
    </location>
</feature>
<gene>
    <name evidence="6" type="ORF">DM02DRAFT_691402</name>
</gene>
<dbReference type="STRING" id="97972.A0A2V1DAE1"/>
<keyword evidence="4" id="KW-0862">Zinc</keyword>
<keyword evidence="2" id="KW-0479">Metal-binding</keyword>
<evidence type="ECO:0000256" key="1">
    <source>
        <dbReference type="ARBA" id="ARBA00001947"/>
    </source>
</evidence>